<dbReference type="PROSITE" id="PS00622">
    <property type="entry name" value="HTH_LUXR_1"/>
    <property type="match status" value="1"/>
</dbReference>
<dbReference type="Proteomes" id="UP000619788">
    <property type="component" value="Unassembled WGS sequence"/>
</dbReference>
<dbReference type="CDD" id="cd06170">
    <property type="entry name" value="LuxR_C_like"/>
    <property type="match status" value="1"/>
</dbReference>
<dbReference type="PROSITE" id="PS50043">
    <property type="entry name" value="HTH_LUXR_2"/>
    <property type="match status" value="1"/>
</dbReference>
<evidence type="ECO:0000259" key="4">
    <source>
        <dbReference type="PROSITE" id="PS50043"/>
    </source>
</evidence>
<comment type="caution">
    <text evidence="5">The sequence shown here is derived from an EMBL/GenBank/DDBJ whole genome shotgun (WGS) entry which is preliminary data.</text>
</comment>
<dbReference type="RefSeq" id="WP_204069547.1">
    <property type="nucleotide sequence ID" value="NZ_BOOJ01000087.1"/>
</dbReference>
<dbReference type="GO" id="GO:0004016">
    <property type="term" value="F:adenylate cyclase activity"/>
    <property type="evidence" value="ECO:0007669"/>
    <property type="project" value="TreeGrafter"/>
</dbReference>
<feature type="compositionally biased region" description="Basic and acidic residues" evidence="3">
    <location>
        <begin position="946"/>
        <end position="957"/>
    </location>
</feature>
<dbReference type="GO" id="GO:0005737">
    <property type="term" value="C:cytoplasm"/>
    <property type="evidence" value="ECO:0007669"/>
    <property type="project" value="TreeGrafter"/>
</dbReference>
<dbReference type="InterPro" id="IPR016032">
    <property type="entry name" value="Sig_transdc_resp-reg_C-effctor"/>
</dbReference>
<dbReference type="PANTHER" id="PTHR16305:SF35">
    <property type="entry name" value="TRANSCRIPTIONAL ACTIVATOR DOMAIN"/>
    <property type="match status" value="1"/>
</dbReference>
<dbReference type="InterPro" id="IPR000792">
    <property type="entry name" value="Tscrpt_reg_LuxR_C"/>
</dbReference>
<dbReference type="SMART" id="SM00421">
    <property type="entry name" value="HTH_LUXR"/>
    <property type="match status" value="1"/>
</dbReference>
<evidence type="ECO:0000256" key="2">
    <source>
        <dbReference type="ARBA" id="ARBA00022840"/>
    </source>
</evidence>
<feature type="region of interest" description="Disordered" evidence="3">
    <location>
        <begin position="906"/>
        <end position="957"/>
    </location>
</feature>
<dbReference type="InterPro" id="IPR041664">
    <property type="entry name" value="AAA_16"/>
</dbReference>
<protein>
    <submittedName>
        <fullName evidence="5">LuxR family transcriptional regulator</fullName>
    </submittedName>
</protein>
<dbReference type="SUPFAM" id="SSF46894">
    <property type="entry name" value="C-terminal effector domain of the bipartite response regulators"/>
    <property type="match status" value="1"/>
</dbReference>
<dbReference type="GO" id="GO:0005524">
    <property type="term" value="F:ATP binding"/>
    <property type="evidence" value="ECO:0007669"/>
    <property type="project" value="UniProtKB-KW"/>
</dbReference>
<dbReference type="InterPro" id="IPR027417">
    <property type="entry name" value="P-loop_NTPase"/>
</dbReference>
<evidence type="ECO:0000256" key="1">
    <source>
        <dbReference type="ARBA" id="ARBA00022741"/>
    </source>
</evidence>
<gene>
    <name evidence="5" type="ORF">Psi01_81880</name>
</gene>
<dbReference type="Pfam" id="PF00196">
    <property type="entry name" value="GerE"/>
    <property type="match status" value="1"/>
</dbReference>
<evidence type="ECO:0000313" key="6">
    <source>
        <dbReference type="Proteomes" id="UP000619788"/>
    </source>
</evidence>
<dbReference type="Pfam" id="PF13191">
    <property type="entry name" value="AAA_16"/>
    <property type="match status" value="1"/>
</dbReference>
<keyword evidence="1" id="KW-0547">Nucleotide-binding</keyword>
<feature type="domain" description="HTH luxR-type" evidence="4">
    <location>
        <begin position="844"/>
        <end position="909"/>
    </location>
</feature>
<evidence type="ECO:0000313" key="5">
    <source>
        <dbReference type="EMBL" id="GIH97558.1"/>
    </source>
</evidence>
<feature type="compositionally biased region" description="Basic and acidic residues" evidence="3">
    <location>
        <begin position="918"/>
        <end position="938"/>
    </location>
</feature>
<dbReference type="GO" id="GO:0003677">
    <property type="term" value="F:DNA binding"/>
    <property type="evidence" value="ECO:0007669"/>
    <property type="project" value="InterPro"/>
</dbReference>
<sequence>MTLGALYGRDRELAVIHDLLDGIDDRGGAIVVRGEPGIGKSALLRAAAAGAGRRAMAVSVAAGVEAETHLPFAGLHQLLMPLLESADVLPARQREALFGAFGMGPAESPEFFLIALATLNLLGDAAAARGPLLITVDDVQWLDRSTVDVLGFVARRLASEPIALVLAVRDGYATGLDTSGLPELRLGGLPPEAAQALLDTVTPGLAAGTRRRLLAEAMGNPLALVELPLALHEDPGRAEAEFLPLTERLERAFAARSADLPASTRTLLLAAAADDGDAVADLLAAATTITGTPVPFAALLPAAEAGLVHLDERSVRFHHPLVRSAIYQRAEPPERLAVHAALAVVHAADPDRRGWHRAAAAGRRDERVAGELESVAARARGRGAIPVAVTALQRAAELSEEASTRGRRLLHAAELTFELGRGDLVGTLLGQVERSDLGPVERARLTWLREMLEEEPGAGAPRVLELLDTADACEAAGDHTLALNIVRAAAVRCWWADPGWEIRARVIAAAERLSADPGDPRLLAVLGLAGPAERGTDVIERLAEADLSGSDATVARLSGQAATAVGAFDLSTHFLSASITELRTQGRLGLLAQTLVSQAYTTVHGTEWTVATLAAEEAERLAGETGQPRWAAAAQTVMALLAGLRGEHQRASALAAAAEKTVVALGNRSGLALLQYARGVTALCAGRHAAAYDHLWRLFDRGDVACHPFIRCWAIGDLAEAALGAGRREAGRAAVAGLEEVATLTRSPILHIGLRYARALLAEDDRAEPLYQEALAADLSAWPVARARLLLMYGNWLRRRRRAIEARTPLRQARETFDALGLPPWGELARQALRAAGESSARRRPPASDRLTAQELQIARLAAEGLSNREIGQLLYLSHRTVGTHLYRLFPKLGITSRAQLRDALETQPNSPRGVGQKRADRLPHGPGSHPERHREPYVRSGVARMPRDGAARDDAV</sequence>
<dbReference type="InterPro" id="IPR036388">
    <property type="entry name" value="WH-like_DNA-bd_sf"/>
</dbReference>
<dbReference type="PANTHER" id="PTHR16305">
    <property type="entry name" value="TESTICULAR SOLUBLE ADENYLYL CYCLASE"/>
    <property type="match status" value="1"/>
</dbReference>
<dbReference type="EMBL" id="BOOJ01000087">
    <property type="protein sequence ID" value="GIH97558.1"/>
    <property type="molecule type" value="Genomic_DNA"/>
</dbReference>
<dbReference type="Gene3D" id="1.10.10.10">
    <property type="entry name" value="Winged helix-like DNA-binding domain superfamily/Winged helix DNA-binding domain"/>
    <property type="match status" value="1"/>
</dbReference>
<dbReference type="GO" id="GO:0006355">
    <property type="term" value="P:regulation of DNA-templated transcription"/>
    <property type="evidence" value="ECO:0007669"/>
    <property type="project" value="InterPro"/>
</dbReference>
<dbReference type="AlphaFoldDB" id="A0A8J3SXY0"/>
<keyword evidence="6" id="KW-1185">Reference proteome</keyword>
<dbReference type="Gene3D" id="3.40.50.300">
    <property type="entry name" value="P-loop containing nucleotide triphosphate hydrolases"/>
    <property type="match status" value="1"/>
</dbReference>
<name>A0A8J3SXY0_9ACTN</name>
<organism evidence="5 6">
    <name type="scientific">Planobispora siamensis</name>
    <dbReference type="NCBI Taxonomy" id="936338"/>
    <lineage>
        <taxon>Bacteria</taxon>
        <taxon>Bacillati</taxon>
        <taxon>Actinomycetota</taxon>
        <taxon>Actinomycetes</taxon>
        <taxon>Streptosporangiales</taxon>
        <taxon>Streptosporangiaceae</taxon>
        <taxon>Planobispora</taxon>
    </lineage>
</organism>
<evidence type="ECO:0000256" key="3">
    <source>
        <dbReference type="SAM" id="MobiDB-lite"/>
    </source>
</evidence>
<dbReference type="SUPFAM" id="SSF52540">
    <property type="entry name" value="P-loop containing nucleoside triphosphate hydrolases"/>
    <property type="match status" value="1"/>
</dbReference>
<keyword evidence="2" id="KW-0067">ATP-binding</keyword>
<accession>A0A8J3SXY0</accession>
<reference evidence="5 6" key="1">
    <citation type="submission" date="2021-01" db="EMBL/GenBank/DDBJ databases">
        <title>Whole genome shotgun sequence of Planobispora siamensis NBRC 107568.</title>
        <authorList>
            <person name="Komaki H."/>
            <person name="Tamura T."/>
        </authorList>
    </citation>
    <scope>NUCLEOTIDE SEQUENCE [LARGE SCALE GENOMIC DNA]</scope>
    <source>
        <strain evidence="5 6">NBRC 107568</strain>
    </source>
</reference>
<proteinExistence type="predicted"/>
<dbReference type="PRINTS" id="PR00038">
    <property type="entry name" value="HTHLUXR"/>
</dbReference>